<gene>
    <name evidence="2" type="ORF">ABIF63_003038</name>
</gene>
<keyword evidence="3" id="KW-1185">Reference proteome</keyword>
<sequence>MGPNANTVLGLLLAAALLYLILFISRFPGSVA</sequence>
<accession>A0ABV2RRG2</accession>
<reference evidence="2 3" key="1">
    <citation type="submission" date="2024-06" db="EMBL/GenBank/DDBJ databases">
        <title>Genomic Encyclopedia of Type Strains, Phase V (KMG-V): Genome sequencing to study the core and pangenomes of soil and plant-associated prokaryotes.</title>
        <authorList>
            <person name="Whitman W."/>
        </authorList>
    </citation>
    <scope>NUCLEOTIDE SEQUENCE [LARGE SCALE GENOMIC DNA]</scope>
    <source>
        <strain evidence="2 3">USDA 160</strain>
    </source>
</reference>
<keyword evidence="1" id="KW-0812">Transmembrane</keyword>
<keyword evidence="1" id="KW-0472">Membrane</keyword>
<evidence type="ECO:0008006" key="4">
    <source>
        <dbReference type="Google" id="ProtNLM"/>
    </source>
</evidence>
<keyword evidence="1" id="KW-1133">Transmembrane helix</keyword>
<proteinExistence type="predicted"/>
<evidence type="ECO:0000313" key="2">
    <source>
        <dbReference type="EMBL" id="MET4718932.1"/>
    </source>
</evidence>
<comment type="caution">
    <text evidence="2">The sequence shown here is derived from an EMBL/GenBank/DDBJ whole genome shotgun (WGS) entry which is preliminary data.</text>
</comment>
<protein>
    <recommendedName>
        <fullName evidence="4">K(+)-transporting ATPase subunit F</fullName>
    </recommendedName>
</protein>
<name>A0ABV2RRG2_BRAJP</name>
<organism evidence="2 3">
    <name type="scientific">Bradyrhizobium japonicum</name>
    <dbReference type="NCBI Taxonomy" id="375"/>
    <lineage>
        <taxon>Bacteria</taxon>
        <taxon>Pseudomonadati</taxon>
        <taxon>Pseudomonadota</taxon>
        <taxon>Alphaproteobacteria</taxon>
        <taxon>Hyphomicrobiales</taxon>
        <taxon>Nitrobacteraceae</taxon>
        <taxon>Bradyrhizobium</taxon>
    </lineage>
</organism>
<evidence type="ECO:0000256" key="1">
    <source>
        <dbReference type="SAM" id="Phobius"/>
    </source>
</evidence>
<feature type="transmembrane region" description="Helical" evidence="1">
    <location>
        <begin position="6"/>
        <end position="24"/>
    </location>
</feature>
<evidence type="ECO:0000313" key="3">
    <source>
        <dbReference type="Proteomes" id="UP001549291"/>
    </source>
</evidence>
<dbReference type="Proteomes" id="UP001549291">
    <property type="component" value="Unassembled WGS sequence"/>
</dbReference>
<dbReference type="EMBL" id="JBEPTQ010000002">
    <property type="protein sequence ID" value="MET4718932.1"/>
    <property type="molecule type" value="Genomic_DNA"/>
</dbReference>